<dbReference type="Gene3D" id="1.20.58.390">
    <property type="entry name" value="Neurotransmitter-gated ion-channel transmembrane domain"/>
    <property type="match status" value="1"/>
</dbReference>
<gene>
    <name evidence="14" type="ORF">DSTB1V02_LOCUS3533</name>
</gene>
<dbReference type="PROSITE" id="PS00236">
    <property type="entry name" value="NEUROTR_ION_CHANNEL"/>
    <property type="match status" value="1"/>
</dbReference>
<evidence type="ECO:0000259" key="13">
    <source>
        <dbReference type="Pfam" id="PF02932"/>
    </source>
</evidence>
<dbReference type="InterPro" id="IPR036719">
    <property type="entry name" value="Neuro-gated_channel_TM_sf"/>
</dbReference>
<dbReference type="Gene3D" id="2.70.170.10">
    <property type="entry name" value="Neurotransmitter-gated ion-channel ligand-binding domain"/>
    <property type="match status" value="1"/>
</dbReference>
<dbReference type="EMBL" id="CAJPEV010000466">
    <property type="protein sequence ID" value="CAG0885570.1"/>
    <property type="molecule type" value="Genomic_DNA"/>
</dbReference>
<dbReference type="InterPro" id="IPR006028">
    <property type="entry name" value="GABAA/Glycine_rcpt"/>
</dbReference>
<organism evidence="14">
    <name type="scientific">Darwinula stevensoni</name>
    <dbReference type="NCBI Taxonomy" id="69355"/>
    <lineage>
        <taxon>Eukaryota</taxon>
        <taxon>Metazoa</taxon>
        <taxon>Ecdysozoa</taxon>
        <taxon>Arthropoda</taxon>
        <taxon>Crustacea</taxon>
        <taxon>Oligostraca</taxon>
        <taxon>Ostracoda</taxon>
        <taxon>Podocopa</taxon>
        <taxon>Podocopida</taxon>
        <taxon>Darwinulocopina</taxon>
        <taxon>Darwinuloidea</taxon>
        <taxon>Darwinulidae</taxon>
        <taxon>Darwinula</taxon>
    </lineage>
</organism>
<feature type="transmembrane region" description="Helical" evidence="11">
    <location>
        <begin position="293"/>
        <end position="314"/>
    </location>
</feature>
<evidence type="ECO:0000313" key="15">
    <source>
        <dbReference type="Proteomes" id="UP000677054"/>
    </source>
</evidence>
<sequence>MCQEKPISILKVPRPLHPAMAVAFRIARDAGANFITATWVATHLHRSESWVAQNWNKDPMWKRGSRIEWERGSHIEREGSSPRKPCRKCRNRIKGLRLTEEDEKRFFDGPTVVVVNYYVRRIAGLDDGDMEYKVQLTFRQQWTDERLKFDDVGGKIKYLTMTDPSRLWIPDLFFQNEIEGKFHNVILPNVFVRIFPEGKILYSIRVSLTLSCLMDLTLFPLDRQTCQIRIASYGWTTEDMVLLWKDGDPVQISKSLNLRRFNLEEFNTGYCNSKTNTGEYSCLRTDLVFEREFNYYLIHVYIPSCMMVIVSWLPFWLDRRTVVGRVGLEVIVLFTMAMQVTFINASFPSVSYTRAVDVWTGMCLTFVFFALLESVLVSHASKSRGHRNRDHTELESVPFEVQQPKATAKGRISIWLDRVHSRPSKVDAISRIAFPVCFALFNVGYWAGYL</sequence>
<dbReference type="Pfam" id="PF02932">
    <property type="entry name" value="Neur_chan_memb"/>
    <property type="match status" value="1"/>
</dbReference>
<dbReference type="InterPro" id="IPR038050">
    <property type="entry name" value="Neuro_actylchol_rec"/>
</dbReference>
<evidence type="ECO:0000256" key="1">
    <source>
        <dbReference type="ARBA" id="ARBA00004141"/>
    </source>
</evidence>
<feature type="transmembrane region" description="Helical" evidence="11">
    <location>
        <begin position="326"/>
        <end position="347"/>
    </location>
</feature>
<dbReference type="CDD" id="cd19062">
    <property type="entry name" value="LGIC_TM_GluCl"/>
    <property type="match status" value="1"/>
</dbReference>
<dbReference type="InterPro" id="IPR044721">
    <property type="entry name" value="GluCl_TM"/>
</dbReference>
<dbReference type="PANTHER" id="PTHR18945">
    <property type="entry name" value="NEUROTRANSMITTER GATED ION CHANNEL"/>
    <property type="match status" value="1"/>
</dbReference>
<keyword evidence="6" id="KW-0732">Signal</keyword>
<dbReference type="GO" id="GO:0099095">
    <property type="term" value="F:ligand-gated monoatomic anion channel activity"/>
    <property type="evidence" value="ECO:0007669"/>
    <property type="project" value="UniProtKB-ARBA"/>
</dbReference>
<protein>
    <recommendedName>
        <fullName evidence="16">Glutamate-gated chloride channel</fullName>
    </recommendedName>
</protein>
<dbReference type="OrthoDB" id="442503at2759"/>
<evidence type="ECO:0000313" key="14">
    <source>
        <dbReference type="EMBL" id="CAD7243617.1"/>
    </source>
</evidence>
<reference evidence="14" key="1">
    <citation type="submission" date="2020-11" db="EMBL/GenBank/DDBJ databases">
        <authorList>
            <person name="Tran Van P."/>
        </authorList>
    </citation>
    <scope>NUCLEOTIDE SEQUENCE</scope>
</reference>
<keyword evidence="7 11" id="KW-1133">Transmembrane helix</keyword>
<dbReference type="FunFam" id="2.70.170.10:FF:000065">
    <property type="entry name" value="Glutamate-gated chloride channel, putative"/>
    <property type="match status" value="1"/>
</dbReference>
<keyword evidence="15" id="KW-1185">Reference proteome</keyword>
<dbReference type="CDD" id="cd18993">
    <property type="entry name" value="LGIC_ECD_GluCl"/>
    <property type="match status" value="1"/>
</dbReference>
<dbReference type="GO" id="GO:0005230">
    <property type="term" value="F:extracellular ligand-gated monoatomic ion channel activity"/>
    <property type="evidence" value="ECO:0007669"/>
    <property type="project" value="InterPro"/>
</dbReference>
<dbReference type="Pfam" id="PF02931">
    <property type="entry name" value="Neur_chan_LBD"/>
    <property type="match status" value="1"/>
</dbReference>
<evidence type="ECO:0000256" key="2">
    <source>
        <dbReference type="ARBA" id="ARBA00004236"/>
    </source>
</evidence>
<dbReference type="AlphaFoldDB" id="A0A7R8X523"/>
<evidence type="ECO:0000259" key="12">
    <source>
        <dbReference type="Pfam" id="PF02931"/>
    </source>
</evidence>
<keyword evidence="10 11" id="KW-0407">Ion channel</keyword>
<dbReference type="NCBIfam" id="TIGR00860">
    <property type="entry name" value="LIC"/>
    <property type="match status" value="1"/>
</dbReference>
<dbReference type="InterPro" id="IPR006201">
    <property type="entry name" value="Neur_channel"/>
</dbReference>
<dbReference type="PRINTS" id="PR00252">
    <property type="entry name" value="NRIONCHANNEL"/>
</dbReference>
<evidence type="ECO:0000256" key="8">
    <source>
        <dbReference type="ARBA" id="ARBA00023065"/>
    </source>
</evidence>
<evidence type="ECO:0000256" key="9">
    <source>
        <dbReference type="ARBA" id="ARBA00023136"/>
    </source>
</evidence>
<evidence type="ECO:0000256" key="11">
    <source>
        <dbReference type="RuleBase" id="RU000687"/>
    </source>
</evidence>
<dbReference type="SUPFAM" id="SSF90112">
    <property type="entry name" value="Neurotransmitter-gated ion-channel transmembrane pore"/>
    <property type="match status" value="1"/>
</dbReference>
<evidence type="ECO:0000256" key="7">
    <source>
        <dbReference type="ARBA" id="ARBA00022989"/>
    </source>
</evidence>
<feature type="transmembrane region" description="Helical" evidence="11">
    <location>
        <begin position="428"/>
        <end position="447"/>
    </location>
</feature>
<dbReference type="GO" id="GO:0005254">
    <property type="term" value="F:chloride channel activity"/>
    <property type="evidence" value="ECO:0007669"/>
    <property type="project" value="UniProtKB-ARBA"/>
</dbReference>
<feature type="domain" description="Neurotransmitter-gated ion-channel transmembrane" evidence="13">
    <location>
        <begin position="300"/>
        <end position="389"/>
    </location>
</feature>
<comment type="similarity">
    <text evidence="11">Belongs to the ligand-gated ion channel (TC 1.A.9) family.</text>
</comment>
<dbReference type="GO" id="GO:0005886">
    <property type="term" value="C:plasma membrane"/>
    <property type="evidence" value="ECO:0007669"/>
    <property type="project" value="UniProtKB-SubCell"/>
</dbReference>
<keyword evidence="9 11" id="KW-0472">Membrane</keyword>
<name>A0A7R8X523_9CRUS</name>
<dbReference type="InterPro" id="IPR006029">
    <property type="entry name" value="Neurotrans-gated_channel_TM"/>
</dbReference>
<keyword evidence="4" id="KW-1003">Cell membrane</keyword>
<accession>A0A7R8X523</accession>
<evidence type="ECO:0000256" key="10">
    <source>
        <dbReference type="ARBA" id="ARBA00023303"/>
    </source>
</evidence>
<evidence type="ECO:0000256" key="5">
    <source>
        <dbReference type="ARBA" id="ARBA00022692"/>
    </source>
</evidence>
<dbReference type="PRINTS" id="PR00253">
    <property type="entry name" value="GABAARECEPTR"/>
</dbReference>
<dbReference type="InterPro" id="IPR018000">
    <property type="entry name" value="Neurotransmitter_ion_chnl_CS"/>
</dbReference>
<keyword evidence="5 11" id="KW-0812">Transmembrane</keyword>
<feature type="domain" description="Neurotransmitter-gated ion-channel ligand-binding" evidence="12">
    <location>
        <begin position="109"/>
        <end position="287"/>
    </location>
</feature>
<keyword evidence="8 11" id="KW-0406">Ion transport</keyword>
<keyword evidence="3 11" id="KW-0813">Transport</keyword>
<dbReference type="InterPro" id="IPR006202">
    <property type="entry name" value="Neur_chan_lig-bd"/>
</dbReference>
<evidence type="ECO:0000256" key="6">
    <source>
        <dbReference type="ARBA" id="ARBA00022729"/>
    </source>
</evidence>
<proteinExistence type="inferred from homology"/>
<dbReference type="EMBL" id="LR899983">
    <property type="protein sequence ID" value="CAD7243617.1"/>
    <property type="molecule type" value="Genomic_DNA"/>
</dbReference>
<comment type="subcellular location">
    <subcellularLocation>
        <location evidence="2">Cell membrane</location>
    </subcellularLocation>
    <subcellularLocation>
        <location evidence="1">Membrane</location>
        <topology evidence="1">Multi-pass membrane protein</topology>
    </subcellularLocation>
</comment>
<feature type="transmembrane region" description="Helical" evidence="11">
    <location>
        <begin position="359"/>
        <end position="380"/>
    </location>
</feature>
<dbReference type="SUPFAM" id="SSF63712">
    <property type="entry name" value="Nicotinic receptor ligand binding domain-like"/>
    <property type="match status" value="1"/>
</dbReference>
<dbReference type="GO" id="GO:0004888">
    <property type="term" value="F:transmembrane signaling receptor activity"/>
    <property type="evidence" value="ECO:0007669"/>
    <property type="project" value="InterPro"/>
</dbReference>
<dbReference type="Proteomes" id="UP000677054">
    <property type="component" value="Unassembled WGS sequence"/>
</dbReference>
<evidence type="ECO:0000256" key="3">
    <source>
        <dbReference type="ARBA" id="ARBA00022448"/>
    </source>
</evidence>
<evidence type="ECO:0000256" key="4">
    <source>
        <dbReference type="ARBA" id="ARBA00022475"/>
    </source>
</evidence>
<evidence type="ECO:0008006" key="16">
    <source>
        <dbReference type="Google" id="ProtNLM"/>
    </source>
</evidence>
<dbReference type="InterPro" id="IPR036734">
    <property type="entry name" value="Neur_chan_lig-bd_sf"/>
</dbReference>